<proteinExistence type="predicted"/>
<gene>
    <name evidence="2" type="ORF">PECUL_23A010521</name>
</gene>
<protein>
    <submittedName>
        <fullName evidence="2">Uncharacterized protein</fullName>
    </submittedName>
</protein>
<feature type="region of interest" description="Disordered" evidence="1">
    <location>
        <begin position="49"/>
        <end position="81"/>
    </location>
</feature>
<feature type="region of interest" description="Disordered" evidence="1">
    <location>
        <begin position="86"/>
        <end position="105"/>
    </location>
</feature>
<accession>A0AAD1RWL5</accession>
<evidence type="ECO:0000313" key="2">
    <source>
        <dbReference type="EMBL" id="CAH2282966.1"/>
    </source>
</evidence>
<dbReference type="Proteomes" id="UP001295444">
    <property type="component" value="Chromosome 04"/>
</dbReference>
<dbReference type="EMBL" id="OW240915">
    <property type="protein sequence ID" value="CAH2282966.1"/>
    <property type="molecule type" value="Genomic_DNA"/>
</dbReference>
<organism evidence="2 3">
    <name type="scientific">Pelobates cultripes</name>
    <name type="common">Western spadefoot toad</name>
    <dbReference type="NCBI Taxonomy" id="61616"/>
    <lineage>
        <taxon>Eukaryota</taxon>
        <taxon>Metazoa</taxon>
        <taxon>Chordata</taxon>
        <taxon>Craniata</taxon>
        <taxon>Vertebrata</taxon>
        <taxon>Euteleostomi</taxon>
        <taxon>Amphibia</taxon>
        <taxon>Batrachia</taxon>
        <taxon>Anura</taxon>
        <taxon>Pelobatoidea</taxon>
        <taxon>Pelobatidae</taxon>
        <taxon>Pelobates</taxon>
    </lineage>
</organism>
<feature type="region of interest" description="Disordered" evidence="1">
    <location>
        <begin position="117"/>
        <end position="139"/>
    </location>
</feature>
<sequence length="139" mass="15288">MVNALVSETRGQAPYQTDSPEISGTLLDCLEAVFNHWWAVLKEKTKQATSDVVPQAETKQHHDVRPGKSLTGEPMPKPTTYLTPCFPGTKATGQPTPKHWPRRQKSKMYRASCIIPNGKDFQEDPSSTHHGAGSHAVLG</sequence>
<evidence type="ECO:0000313" key="3">
    <source>
        <dbReference type="Proteomes" id="UP001295444"/>
    </source>
</evidence>
<reference evidence="2" key="1">
    <citation type="submission" date="2022-03" db="EMBL/GenBank/DDBJ databases">
        <authorList>
            <person name="Alioto T."/>
            <person name="Alioto T."/>
            <person name="Gomez Garrido J."/>
        </authorList>
    </citation>
    <scope>NUCLEOTIDE SEQUENCE</scope>
</reference>
<name>A0AAD1RWL5_PELCU</name>
<keyword evidence="3" id="KW-1185">Reference proteome</keyword>
<evidence type="ECO:0000256" key="1">
    <source>
        <dbReference type="SAM" id="MobiDB-lite"/>
    </source>
</evidence>
<dbReference type="AlphaFoldDB" id="A0AAD1RWL5"/>